<protein>
    <submittedName>
        <fullName evidence="1">Uncharacterized protein</fullName>
    </submittedName>
</protein>
<dbReference type="AlphaFoldDB" id="A0A2K3KNR1"/>
<reference evidence="1 2" key="1">
    <citation type="journal article" date="2014" name="Am. J. Bot.">
        <title>Genome assembly and annotation for red clover (Trifolium pratense; Fabaceae).</title>
        <authorList>
            <person name="Istvanek J."/>
            <person name="Jaros M."/>
            <person name="Krenek A."/>
            <person name="Repkova J."/>
        </authorList>
    </citation>
    <scope>NUCLEOTIDE SEQUENCE [LARGE SCALE GENOMIC DNA]</scope>
    <source>
        <strain evidence="2">cv. Tatra</strain>
        <tissue evidence="1">Young leaves</tissue>
    </source>
</reference>
<accession>A0A2K3KNR1</accession>
<sequence>MSPAMTLMALVVVNLSCTLEMEIERSSSGCFG</sequence>
<dbReference type="EMBL" id="ASHM01219164">
    <property type="protein sequence ID" value="PNX67941.1"/>
    <property type="molecule type" value="Genomic_DNA"/>
</dbReference>
<gene>
    <name evidence="1" type="ORF">L195_g063752</name>
</gene>
<comment type="caution">
    <text evidence="1">The sequence shown here is derived from an EMBL/GenBank/DDBJ whole genome shotgun (WGS) entry which is preliminary data.</text>
</comment>
<feature type="non-terminal residue" evidence="1">
    <location>
        <position position="32"/>
    </location>
</feature>
<reference evidence="1 2" key="2">
    <citation type="journal article" date="2017" name="Front. Plant Sci.">
        <title>Gene Classification and Mining of Molecular Markers Useful in Red Clover (Trifolium pratense) Breeding.</title>
        <authorList>
            <person name="Istvanek J."/>
            <person name="Dluhosova J."/>
            <person name="Dluhos P."/>
            <person name="Patkova L."/>
            <person name="Nedelnik J."/>
            <person name="Repkova J."/>
        </authorList>
    </citation>
    <scope>NUCLEOTIDE SEQUENCE [LARGE SCALE GENOMIC DNA]</scope>
    <source>
        <strain evidence="2">cv. Tatra</strain>
        <tissue evidence="1">Young leaves</tissue>
    </source>
</reference>
<name>A0A2K3KNR1_TRIPR</name>
<dbReference type="Proteomes" id="UP000236291">
    <property type="component" value="Unassembled WGS sequence"/>
</dbReference>
<evidence type="ECO:0000313" key="2">
    <source>
        <dbReference type="Proteomes" id="UP000236291"/>
    </source>
</evidence>
<proteinExistence type="predicted"/>
<evidence type="ECO:0000313" key="1">
    <source>
        <dbReference type="EMBL" id="PNX67941.1"/>
    </source>
</evidence>
<organism evidence="1 2">
    <name type="scientific">Trifolium pratense</name>
    <name type="common">Red clover</name>
    <dbReference type="NCBI Taxonomy" id="57577"/>
    <lineage>
        <taxon>Eukaryota</taxon>
        <taxon>Viridiplantae</taxon>
        <taxon>Streptophyta</taxon>
        <taxon>Embryophyta</taxon>
        <taxon>Tracheophyta</taxon>
        <taxon>Spermatophyta</taxon>
        <taxon>Magnoliopsida</taxon>
        <taxon>eudicotyledons</taxon>
        <taxon>Gunneridae</taxon>
        <taxon>Pentapetalae</taxon>
        <taxon>rosids</taxon>
        <taxon>fabids</taxon>
        <taxon>Fabales</taxon>
        <taxon>Fabaceae</taxon>
        <taxon>Papilionoideae</taxon>
        <taxon>50 kb inversion clade</taxon>
        <taxon>NPAAA clade</taxon>
        <taxon>Hologalegina</taxon>
        <taxon>IRL clade</taxon>
        <taxon>Trifolieae</taxon>
        <taxon>Trifolium</taxon>
    </lineage>
</organism>